<evidence type="ECO:0000313" key="3">
    <source>
        <dbReference type="Proteomes" id="UP001590951"/>
    </source>
</evidence>
<organism evidence="2 3">
    <name type="scientific">Lepraria finkii</name>
    <dbReference type="NCBI Taxonomy" id="1340010"/>
    <lineage>
        <taxon>Eukaryota</taxon>
        <taxon>Fungi</taxon>
        <taxon>Dikarya</taxon>
        <taxon>Ascomycota</taxon>
        <taxon>Pezizomycotina</taxon>
        <taxon>Lecanoromycetes</taxon>
        <taxon>OSLEUM clade</taxon>
        <taxon>Lecanoromycetidae</taxon>
        <taxon>Lecanorales</taxon>
        <taxon>Lecanorineae</taxon>
        <taxon>Stereocaulaceae</taxon>
        <taxon>Lepraria</taxon>
    </lineage>
</organism>
<dbReference type="PANTHER" id="PTHR43157:SF22">
    <property type="entry name" value="SHORT-CHAIN DEHYDROGENASE_REDUCTASE PHMF"/>
    <property type="match status" value="1"/>
</dbReference>
<gene>
    <name evidence="2" type="ORF">ABVK25_002421</name>
</gene>
<comment type="caution">
    <text evidence="2">The sequence shown here is derived from an EMBL/GenBank/DDBJ whole genome shotgun (WGS) entry which is preliminary data.</text>
</comment>
<protein>
    <submittedName>
        <fullName evidence="2">Uncharacterized protein</fullName>
    </submittedName>
</protein>
<name>A0ABR4BN45_9LECA</name>
<dbReference type="Proteomes" id="UP001590951">
    <property type="component" value="Unassembled WGS sequence"/>
</dbReference>
<evidence type="ECO:0000313" key="2">
    <source>
        <dbReference type="EMBL" id="KAL2057368.1"/>
    </source>
</evidence>
<dbReference type="InterPro" id="IPR002347">
    <property type="entry name" value="SDR_fam"/>
</dbReference>
<dbReference type="PANTHER" id="PTHR43157">
    <property type="entry name" value="PHOSPHATIDYLINOSITOL-GLYCAN BIOSYNTHESIS CLASS F PROTEIN-RELATED"/>
    <property type="match status" value="1"/>
</dbReference>
<dbReference type="Gene3D" id="3.40.50.720">
    <property type="entry name" value="NAD(P)-binding Rossmann-like Domain"/>
    <property type="match status" value="1"/>
</dbReference>
<sequence length="146" mass="15940">METVNYRPVRTVIFRLYSAIKVNASLTIDFLYSTSTSSLSLLGYSSVAVLQPQLSEVIMSFFYKLLHAKLFPSSYPTASFAGKTVLVTGGNCGLGFEAAIKLVTLGATTVILACQNPKKGEAAVAEMERRMDQVGVLRSWELDMDN</sequence>
<dbReference type="SUPFAM" id="SSF51735">
    <property type="entry name" value="NAD(P)-binding Rossmann-fold domains"/>
    <property type="match status" value="1"/>
</dbReference>
<accession>A0ABR4BN45</accession>
<dbReference type="InterPro" id="IPR036291">
    <property type="entry name" value="NAD(P)-bd_dom_sf"/>
</dbReference>
<dbReference type="EMBL" id="JBHFEH010000005">
    <property type="protein sequence ID" value="KAL2057368.1"/>
    <property type="molecule type" value="Genomic_DNA"/>
</dbReference>
<dbReference type="Pfam" id="PF00106">
    <property type="entry name" value="adh_short"/>
    <property type="match status" value="1"/>
</dbReference>
<evidence type="ECO:0000256" key="1">
    <source>
        <dbReference type="ARBA" id="ARBA00023002"/>
    </source>
</evidence>
<keyword evidence="1" id="KW-0560">Oxidoreductase</keyword>
<reference evidence="2 3" key="1">
    <citation type="submission" date="2024-09" db="EMBL/GenBank/DDBJ databases">
        <title>Rethinking Asexuality: The Enigmatic Case of Functional Sexual Genes in Lepraria (Stereocaulaceae).</title>
        <authorList>
            <person name="Doellman M."/>
            <person name="Sun Y."/>
            <person name="Barcenas-Pena A."/>
            <person name="Lumbsch H.T."/>
            <person name="Grewe F."/>
        </authorList>
    </citation>
    <scope>NUCLEOTIDE SEQUENCE [LARGE SCALE GENOMIC DNA]</scope>
    <source>
        <strain evidence="2 3">Grewe 0041</strain>
    </source>
</reference>
<keyword evidence="3" id="KW-1185">Reference proteome</keyword>
<proteinExistence type="predicted"/>